<dbReference type="Ensembl" id="ENSEAST00005050870.1">
    <property type="protein sequence ID" value="ENSEASP00005051069.1"/>
    <property type="gene ID" value="ENSEASG00005029531.1"/>
</dbReference>
<evidence type="ECO:0000313" key="14">
    <source>
        <dbReference type="Proteomes" id="UP000694387"/>
    </source>
</evidence>
<sequence>MILVRRKPRLQGDPRFGDSIIYSCKKNASGSGSPAHLSHPALQVPSFRGAVVTLALLRGGASVSVRHRHSKREEDAIRDPHDISCPVSSGSSGAVTASGTFLVGRTSTSSRSAGQAIRRMHVSCDVSDVGPTEVCVAETNPAAWRMKGVVRRWIARRACRSVGSACAARSVCSHSRSCERISTLVPVCDSVHIAPRLPSSLTQHRPVWTPTGPLRMHSRSAPEPSAMMDMNLTQPDNATLLMLQDPTIAVALPVVYSLVALVSIPGNLFSLWVLCRHIGPQSPSVIFMINLSVTDLTLASVLPFQIYYHCNGHHWVFGELLCNAVTVAFYANMYSSILTMTCISVDRFLGVVYPLASARWRRRRYAVAACVAMWLLLLAALSPLARTDLTYAVEALGIVTCFDVLKSTMLPSVAMWAIFLFTLFIVLFLIPFVVTVACYTATILKLLRTLDPHGRGQRRRAVCLAAVVLLAFVTCFAPNNFVLLVHMVSRLFFGRSYYHVYKLTLCLSCLNNCLDPFVYYFASREFQLRLRDYLGYGRLPTDGTEARQDSLFSARTLSARSTASGHADGPEGAGRPCLKRQESLL</sequence>
<evidence type="ECO:0000256" key="3">
    <source>
        <dbReference type="ARBA" id="ARBA00022692"/>
    </source>
</evidence>
<dbReference type="PANTHER" id="PTHR24232">
    <property type="entry name" value="G-PROTEIN COUPLED RECEPTOR"/>
    <property type="match status" value="1"/>
</dbReference>
<dbReference type="Pfam" id="PF00001">
    <property type="entry name" value="7tm_1"/>
    <property type="match status" value="1"/>
</dbReference>
<dbReference type="PRINTS" id="PR00237">
    <property type="entry name" value="GPCRRHODOPSN"/>
</dbReference>
<protein>
    <submittedName>
        <fullName evidence="13">P2Y receptor family member 8</fullName>
    </submittedName>
</protein>
<feature type="transmembrane region" description="Helical" evidence="11">
    <location>
        <begin position="461"/>
        <end position="488"/>
    </location>
</feature>
<comment type="similarity">
    <text evidence="10">Belongs to the G-protein coupled receptor 1 family.</text>
</comment>
<dbReference type="PRINTS" id="PR01157">
    <property type="entry name" value="P2YPURNOCPTR"/>
</dbReference>
<dbReference type="GeneTree" id="ENSGT01050000244840"/>
<evidence type="ECO:0000259" key="12">
    <source>
        <dbReference type="PROSITE" id="PS50262"/>
    </source>
</evidence>
<dbReference type="InterPro" id="IPR000276">
    <property type="entry name" value="GPCR_Rhodpsn"/>
</dbReference>
<name>A0A9L0JD08_EQUAS</name>
<evidence type="ECO:0000256" key="6">
    <source>
        <dbReference type="ARBA" id="ARBA00023136"/>
    </source>
</evidence>
<evidence type="ECO:0000256" key="10">
    <source>
        <dbReference type="RuleBase" id="RU000688"/>
    </source>
</evidence>
<evidence type="ECO:0000256" key="5">
    <source>
        <dbReference type="ARBA" id="ARBA00023040"/>
    </source>
</evidence>
<keyword evidence="8" id="KW-0325">Glycoprotein</keyword>
<dbReference type="InterPro" id="IPR027669">
    <property type="entry name" value="P2Y8_rcpt"/>
</dbReference>
<keyword evidence="6 11" id="KW-0472">Membrane</keyword>
<reference evidence="13 14" key="1">
    <citation type="journal article" date="2020" name="Nat. Commun.">
        <title>Donkey genomes provide new insights into domestication and selection for coat color.</title>
        <authorList>
            <person name="Wang"/>
            <person name="C."/>
            <person name="Li"/>
            <person name="H."/>
            <person name="Guo"/>
            <person name="Y."/>
            <person name="Huang"/>
            <person name="J."/>
            <person name="Sun"/>
            <person name="Y."/>
            <person name="Min"/>
            <person name="J."/>
            <person name="Wang"/>
            <person name="J."/>
            <person name="Fang"/>
            <person name="X."/>
            <person name="Zhao"/>
            <person name="Z."/>
            <person name="Wang"/>
            <person name="S."/>
            <person name="Zhang"/>
            <person name="Y."/>
            <person name="Liu"/>
            <person name="Q."/>
            <person name="Jiang"/>
            <person name="Q."/>
            <person name="Wang"/>
            <person name="X."/>
            <person name="Guo"/>
            <person name="Y."/>
            <person name="Yang"/>
            <person name="C."/>
            <person name="Wang"/>
            <person name="Y."/>
            <person name="Tian"/>
            <person name="F."/>
            <person name="Zhuang"/>
            <person name="G."/>
            <person name="Fan"/>
            <person name="Y."/>
            <person name="Gao"/>
            <person name="Q."/>
            <person name="Li"/>
            <person name="Y."/>
            <person name="Ju"/>
            <person name="Z."/>
            <person name="Li"/>
            <person name="J."/>
            <person name="Li"/>
            <person name="R."/>
            <person name="Hou"/>
            <person name="M."/>
            <person name="Yang"/>
            <person name="G."/>
            <person name="Liu"/>
            <person name="G."/>
            <person name="Liu"/>
            <person name="W."/>
            <person name="Guo"/>
            <person name="J."/>
            <person name="Pan"/>
            <person name="S."/>
            <person name="Fan"/>
            <person name="G."/>
            <person name="Zhang"/>
            <person name="W."/>
            <person name="Zhang"/>
            <person name="R."/>
            <person name="Yu"/>
            <person name="J."/>
            <person name="Zhang"/>
            <person name="X."/>
            <person name="Yin"/>
            <person name="Q."/>
            <person name="Ji"/>
            <person name="C."/>
            <person name="Jin"/>
            <person name="Y."/>
            <person name="Yue"/>
            <person name="G."/>
            <person name="Liu"/>
            <person name="M."/>
            <person name="Xu"/>
            <person name="J."/>
            <person name="Liu"/>
            <person name="S."/>
            <person name="Jordana"/>
            <person name="J."/>
            <person name="Noce"/>
            <person name="A."/>
            <person name="Amills"/>
            <person name="M."/>
            <person name="Wu"/>
            <person name="D.D."/>
            <person name="Li"/>
            <person name="S."/>
            <person name="Zhou"/>
            <person name="X. and Zhong"/>
            <person name="J."/>
        </authorList>
    </citation>
    <scope>NUCLEOTIDE SEQUENCE [LARGE SCALE GENOMIC DNA]</scope>
</reference>
<proteinExistence type="inferred from homology"/>
<dbReference type="GO" id="GO:0005886">
    <property type="term" value="C:plasma membrane"/>
    <property type="evidence" value="ECO:0007669"/>
    <property type="project" value="UniProtKB-SubCell"/>
</dbReference>
<keyword evidence="2" id="KW-1003">Cell membrane</keyword>
<keyword evidence="3 10" id="KW-0812">Transmembrane</keyword>
<dbReference type="Proteomes" id="UP000694387">
    <property type="component" value="Chromosome 4"/>
</dbReference>
<dbReference type="PROSITE" id="PS00237">
    <property type="entry name" value="G_PROTEIN_RECEP_F1_1"/>
    <property type="match status" value="1"/>
</dbReference>
<dbReference type="GO" id="GO:0035025">
    <property type="term" value="P:positive regulation of Rho protein signal transduction"/>
    <property type="evidence" value="ECO:0007669"/>
    <property type="project" value="TreeGrafter"/>
</dbReference>
<dbReference type="AlphaFoldDB" id="A0A9L0JD08"/>
<keyword evidence="14" id="KW-1185">Reference proteome</keyword>
<organism evidence="13 14">
    <name type="scientific">Equus asinus</name>
    <name type="common">Donkey</name>
    <name type="synonym">Equus africanus asinus</name>
    <dbReference type="NCBI Taxonomy" id="9793"/>
    <lineage>
        <taxon>Eukaryota</taxon>
        <taxon>Metazoa</taxon>
        <taxon>Chordata</taxon>
        <taxon>Craniata</taxon>
        <taxon>Vertebrata</taxon>
        <taxon>Euteleostomi</taxon>
        <taxon>Mammalia</taxon>
        <taxon>Eutheria</taxon>
        <taxon>Laurasiatheria</taxon>
        <taxon>Perissodactyla</taxon>
        <taxon>Equidae</taxon>
        <taxon>Equus</taxon>
    </lineage>
</organism>
<evidence type="ECO:0000256" key="7">
    <source>
        <dbReference type="ARBA" id="ARBA00023170"/>
    </source>
</evidence>
<evidence type="ECO:0000256" key="8">
    <source>
        <dbReference type="ARBA" id="ARBA00023180"/>
    </source>
</evidence>
<accession>A0A9L0JD08</accession>
<dbReference type="InterPro" id="IPR017452">
    <property type="entry name" value="GPCR_Rhodpsn_7TM"/>
</dbReference>
<dbReference type="SUPFAM" id="SSF81321">
    <property type="entry name" value="Family A G protein-coupled receptor-like"/>
    <property type="match status" value="1"/>
</dbReference>
<comment type="subcellular location">
    <subcellularLocation>
        <location evidence="1">Cell membrane</location>
        <topology evidence="1">Multi-pass membrane protein</topology>
    </subcellularLocation>
</comment>
<keyword evidence="9 10" id="KW-0807">Transducer</keyword>
<dbReference type="GO" id="GO:0007200">
    <property type="term" value="P:phospholipase C-activating G protein-coupled receptor signaling pathway"/>
    <property type="evidence" value="ECO:0007669"/>
    <property type="project" value="TreeGrafter"/>
</dbReference>
<feature type="transmembrane region" description="Helical" evidence="11">
    <location>
        <begin position="413"/>
        <end position="440"/>
    </location>
</feature>
<dbReference type="GO" id="GO:0045028">
    <property type="term" value="F:G protein-coupled purinergic nucleotide receptor activity"/>
    <property type="evidence" value="ECO:0007669"/>
    <property type="project" value="InterPro"/>
</dbReference>
<keyword evidence="5 10" id="KW-0297">G-protein coupled receptor</keyword>
<feature type="transmembrane region" description="Helical" evidence="11">
    <location>
        <begin position="365"/>
        <end position="385"/>
    </location>
</feature>
<dbReference type="Gene3D" id="1.20.1070.10">
    <property type="entry name" value="Rhodopsin 7-helix transmembrane proteins"/>
    <property type="match status" value="1"/>
</dbReference>
<evidence type="ECO:0000256" key="4">
    <source>
        <dbReference type="ARBA" id="ARBA00022989"/>
    </source>
</evidence>
<dbReference type="FunFam" id="1.20.1070.10:FF:000040">
    <property type="entry name" value="Coagulation factor 2 (thrombin) receptor"/>
    <property type="match status" value="1"/>
</dbReference>
<keyword evidence="7 10" id="KW-0675">Receptor</keyword>
<dbReference type="PANTHER" id="PTHR24232:SF25">
    <property type="entry name" value="P2Y PURINOCEPTOR 8"/>
    <property type="match status" value="1"/>
</dbReference>
<reference evidence="13" key="3">
    <citation type="submission" date="2025-09" db="UniProtKB">
        <authorList>
            <consortium name="Ensembl"/>
        </authorList>
    </citation>
    <scope>IDENTIFICATION</scope>
</reference>
<reference evidence="13" key="2">
    <citation type="submission" date="2025-08" db="UniProtKB">
        <authorList>
            <consortium name="Ensembl"/>
        </authorList>
    </citation>
    <scope>IDENTIFICATION</scope>
</reference>
<evidence type="ECO:0000256" key="9">
    <source>
        <dbReference type="ARBA" id="ARBA00023224"/>
    </source>
</evidence>
<dbReference type="CDD" id="cd15368">
    <property type="entry name" value="7tmA_P2Y8"/>
    <property type="match status" value="1"/>
</dbReference>
<evidence type="ECO:0000256" key="2">
    <source>
        <dbReference type="ARBA" id="ARBA00022475"/>
    </source>
</evidence>
<evidence type="ECO:0000256" key="11">
    <source>
        <dbReference type="SAM" id="Phobius"/>
    </source>
</evidence>
<gene>
    <name evidence="13" type="primary">P2RY8</name>
</gene>
<dbReference type="PROSITE" id="PS50262">
    <property type="entry name" value="G_PROTEIN_RECEP_F1_2"/>
    <property type="match status" value="1"/>
</dbReference>
<keyword evidence="4 11" id="KW-1133">Transmembrane helix</keyword>
<evidence type="ECO:0000256" key="1">
    <source>
        <dbReference type="ARBA" id="ARBA00004651"/>
    </source>
</evidence>
<evidence type="ECO:0000313" key="13">
    <source>
        <dbReference type="Ensembl" id="ENSEASP00005051069.1"/>
    </source>
</evidence>
<feature type="transmembrane region" description="Helical" evidence="11">
    <location>
        <begin position="286"/>
        <end position="308"/>
    </location>
</feature>
<feature type="domain" description="G-protein coupled receptors family 1 profile" evidence="12">
    <location>
        <begin position="266"/>
        <end position="519"/>
    </location>
</feature>
<feature type="transmembrane region" description="Helical" evidence="11">
    <location>
        <begin position="250"/>
        <end position="274"/>
    </location>
</feature>